<dbReference type="InterPro" id="IPR029063">
    <property type="entry name" value="SAM-dependent_MTases_sf"/>
</dbReference>
<keyword evidence="1" id="KW-0489">Methyltransferase</keyword>
<dbReference type="PANTHER" id="PTHR36112">
    <property type="entry name" value="RIBOSOMAL RNA SMALL SUBUNIT METHYLTRANSFERASE J"/>
    <property type="match status" value="1"/>
</dbReference>
<dbReference type="InterPro" id="IPR007536">
    <property type="entry name" value="16SrRNA_methylTrfase_J"/>
</dbReference>
<reference evidence="2" key="2">
    <citation type="submission" date="2020-06" db="EMBL/GenBank/DDBJ databases">
        <title>Isolation of Planomicrobium glaciei.</title>
        <authorList>
            <person name="Malisova L."/>
            <person name="Safrankova R."/>
            <person name="Jakubu V."/>
            <person name="Spanelova P."/>
        </authorList>
    </citation>
    <scope>NUCLEOTIDE SEQUENCE [LARGE SCALE GENOMIC DNA]</scope>
    <source>
        <strain evidence="2">NRL-ATB46093</strain>
    </source>
</reference>
<sequence>MGAVKTIVTTAYRPNGKTDRMAAQAAEDLSIPFVLRKKRSIEKIHAEECADVLVAAKERLEFYPLGKTEPFFFHPNSAAFRTKRPIEEDPLVAVSNLEAGDVFFDCTLGMASDAIVAAYRVGSEGQVIGCESHPVLAYVIEQGLARYDAMPHLDEAMKRIEVASKNSVELLKSLPDGSVDVVYMDPMFTEEITEASNFTPLRGTANNGQLTGEWVKEAVRAARKSVVLKAHFRSADFEKYGFARRVRPNTKFHYGVIDCRTQ</sequence>
<protein>
    <submittedName>
        <fullName evidence="1">Class I SAM-dependent methyltransferase</fullName>
    </submittedName>
</protein>
<dbReference type="Gene3D" id="3.40.50.150">
    <property type="entry name" value="Vaccinia Virus protein VP39"/>
    <property type="match status" value="1"/>
</dbReference>
<keyword evidence="2" id="KW-1185">Reference proteome</keyword>
<evidence type="ECO:0000313" key="2">
    <source>
        <dbReference type="Proteomes" id="UP000509222"/>
    </source>
</evidence>
<dbReference type="EMBL" id="CP051177">
    <property type="protein sequence ID" value="QKX52770.1"/>
    <property type="molecule type" value="Genomic_DNA"/>
</dbReference>
<dbReference type="AlphaFoldDB" id="A0A7H8QFM7"/>
<dbReference type="SUPFAM" id="SSF53335">
    <property type="entry name" value="S-adenosyl-L-methionine-dependent methyltransferases"/>
    <property type="match status" value="1"/>
</dbReference>
<proteinExistence type="predicted"/>
<dbReference type="GO" id="GO:0008990">
    <property type="term" value="F:rRNA (guanine-N2-)-methyltransferase activity"/>
    <property type="evidence" value="ECO:0007669"/>
    <property type="project" value="InterPro"/>
</dbReference>
<evidence type="ECO:0000313" key="1">
    <source>
        <dbReference type="EMBL" id="QKX52770.1"/>
    </source>
</evidence>
<gene>
    <name evidence="1" type="ORF">HF394_18120</name>
</gene>
<accession>A0A7H8QFM7</accession>
<dbReference type="Pfam" id="PF04445">
    <property type="entry name" value="SAM_MT"/>
    <property type="match status" value="1"/>
</dbReference>
<keyword evidence="1" id="KW-0808">Transferase</keyword>
<name>A0A7H8QFM7_9BACL</name>
<reference evidence="1 2" key="1">
    <citation type="submission" date="2020-04" db="EMBL/GenBank/DDBJ databases">
        <authorList>
            <person name="Pajer P."/>
            <person name="Broz P."/>
        </authorList>
    </citation>
    <scope>NUCLEOTIDE SEQUENCE [LARGE SCALE GENOMIC DNA]</scope>
    <source>
        <strain evidence="2">NRL-ATB46093</strain>
    </source>
</reference>
<organism evidence="1 2">
    <name type="scientific">Planococcus glaciei</name>
    <dbReference type="NCBI Taxonomy" id="459472"/>
    <lineage>
        <taxon>Bacteria</taxon>
        <taxon>Bacillati</taxon>
        <taxon>Bacillota</taxon>
        <taxon>Bacilli</taxon>
        <taxon>Bacillales</taxon>
        <taxon>Caryophanaceae</taxon>
        <taxon>Planococcus</taxon>
    </lineage>
</organism>
<dbReference type="Proteomes" id="UP000509222">
    <property type="component" value="Chromosome"/>
</dbReference>
<dbReference type="PANTHER" id="PTHR36112:SF1">
    <property type="entry name" value="RIBOSOMAL RNA SMALL SUBUNIT METHYLTRANSFERASE J"/>
    <property type="match status" value="1"/>
</dbReference>